<dbReference type="GO" id="GO:0006624">
    <property type="term" value="P:vacuolar protein processing"/>
    <property type="evidence" value="ECO:0007669"/>
    <property type="project" value="TreeGrafter"/>
</dbReference>
<dbReference type="EMBL" id="NEVH01000012">
    <property type="protein sequence ID" value="PNF44004.1"/>
    <property type="molecule type" value="Genomic_DNA"/>
</dbReference>
<keyword evidence="4 8" id="KW-0812">Transmembrane</keyword>
<name>A0A2J7RT48_9NEOP</name>
<comment type="caution">
    <text evidence="9">The sequence shown here is derived from an EMBL/GenBank/DDBJ whole genome shotgun (WGS) entry which is preliminary data.</text>
</comment>
<dbReference type="InParanoid" id="A0A2J7RT48"/>
<evidence type="ECO:0000256" key="1">
    <source>
        <dbReference type="ARBA" id="ARBA00004477"/>
    </source>
</evidence>
<evidence type="ECO:0000256" key="7">
    <source>
        <dbReference type="ARBA" id="ARBA00023136"/>
    </source>
</evidence>
<dbReference type="InterPro" id="IPR008506">
    <property type="entry name" value="SND2/TMEM208"/>
</dbReference>
<evidence type="ECO:0000313" key="9">
    <source>
        <dbReference type="EMBL" id="PNF44004.1"/>
    </source>
</evidence>
<dbReference type="Proteomes" id="UP000235965">
    <property type="component" value="Unassembled WGS sequence"/>
</dbReference>
<proteinExistence type="inferred from homology"/>
<dbReference type="STRING" id="105785.A0A2J7RT48"/>
<keyword evidence="7 8" id="KW-0472">Membrane</keyword>
<comment type="similarity">
    <text evidence="2">Belongs to the TMEM208 family.</text>
</comment>
<accession>A0A2J7RT48</accession>
<feature type="transmembrane region" description="Helical" evidence="8">
    <location>
        <begin position="20"/>
        <end position="39"/>
    </location>
</feature>
<keyword evidence="5" id="KW-0256">Endoplasmic reticulum</keyword>
<dbReference type="GO" id="GO:0005789">
    <property type="term" value="C:endoplasmic reticulum membrane"/>
    <property type="evidence" value="ECO:0007669"/>
    <property type="project" value="UniProtKB-SubCell"/>
</dbReference>
<reference evidence="9 10" key="1">
    <citation type="submission" date="2017-12" db="EMBL/GenBank/DDBJ databases">
        <title>Hemimetabolous genomes reveal molecular basis of termite eusociality.</title>
        <authorList>
            <person name="Harrison M.C."/>
            <person name="Jongepier E."/>
            <person name="Robertson H.M."/>
            <person name="Arning N."/>
            <person name="Bitard-Feildel T."/>
            <person name="Chao H."/>
            <person name="Childers C.P."/>
            <person name="Dinh H."/>
            <person name="Doddapaneni H."/>
            <person name="Dugan S."/>
            <person name="Gowin J."/>
            <person name="Greiner C."/>
            <person name="Han Y."/>
            <person name="Hu H."/>
            <person name="Hughes D.S.T."/>
            <person name="Huylmans A.-K."/>
            <person name="Kemena C."/>
            <person name="Kremer L.P.M."/>
            <person name="Lee S.L."/>
            <person name="Lopez-Ezquerra A."/>
            <person name="Mallet L."/>
            <person name="Monroy-Kuhn J.M."/>
            <person name="Moser A."/>
            <person name="Murali S.C."/>
            <person name="Muzny D.M."/>
            <person name="Otani S."/>
            <person name="Piulachs M.-D."/>
            <person name="Poelchau M."/>
            <person name="Qu J."/>
            <person name="Schaub F."/>
            <person name="Wada-Katsumata A."/>
            <person name="Worley K.C."/>
            <person name="Xie Q."/>
            <person name="Ylla G."/>
            <person name="Poulsen M."/>
            <person name="Gibbs R.A."/>
            <person name="Schal C."/>
            <person name="Richards S."/>
            <person name="Belles X."/>
            <person name="Korb J."/>
            <person name="Bornberg-Bauer E."/>
        </authorList>
    </citation>
    <scope>NUCLEOTIDE SEQUENCE [LARGE SCALE GENOMIC DNA]</scope>
    <source>
        <tissue evidence="9">Whole body</tissue>
    </source>
</reference>
<dbReference type="GO" id="GO:0005773">
    <property type="term" value="C:vacuole"/>
    <property type="evidence" value="ECO:0007669"/>
    <property type="project" value="GOC"/>
</dbReference>
<feature type="transmembrane region" description="Helical" evidence="8">
    <location>
        <begin position="84"/>
        <end position="105"/>
    </location>
</feature>
<evidence type="ECO:0000313" key="10">
    <source>
        <dbReference type="Proteomes" id="UP000235965"/>
    </source>
</evidence>
<dbReference type="AlphaFoldDB" id="A0A2J7RT48"/>
<evidence type="ECO:0000256" key="5">
    <source>
        <dbReference type="ARBA" id="ARBA00022824"/>
    </source>
</evidence>
<evidence type="ECO:0000256" key="4">
    <source>
        <dbReference type="ARBA" id="ARBA00022692"/>
    </source>
</evidence>
<dbReference type="PANTHER" id="PTHR13505:SF7">
    <property type="entry name" value="TRANSMEMBRANE PROTEIN 208"/>
    <property type="match status" value="1"/>
</dbReference>
<evidence type="ECO:0000256" key="2">
    <source>
        <dbReference type="ARBA" id="ARBA00009950"/>
    </source>
</evidence>
<dbReference type="OrthoDB" id="10012212at2759"/>
<gene>
    <name evidence="9" type="ORF">B7P43_G17054</name>
</gene>
<keyword evidence="10" id="KW-1185">Reference proteome</keyword>
<organism evidence="9 10">
    <name type="scientific">Cryptotermes secundus</name>
    <dbReference type="NCBI Taxonomy" id="105785"/>
    <lineage>
        <taxon>Eukaryota</taxon>
        <taxon>Metazoa</taxon>
        <taxon>Ecdysozoa</taxon>
        <taxon>Arthropoda</taxon>
        <taxon>Hexapoda</taxon>
        <taxon>Insecta</taxon>
        <taxon>Pterygota</taxon>
        <taxon>Neoptera</taxon>
        <taxon>Polyneoptera</taxon>
        <taxon>Dictyoptera</taxon>
        <taxon>Blattodea</taxon>
        <taxon>Blattoidea</taxon>
        <taxon>Termitoidae</taxon>
        <taxon>Kalotermitidae</taxon>
        <taxon>Cryptotermitinae</taxon>
        <taxon>Cryptotermes</taxon>
    </lineage>
</organism>
<dbReference type="Pfam" id="PF05620">
    <property type="entry name" value="TMEM208_SND2"/>
    <property type="match status" value="1"/>
</dbReference>
<evidence type="ECO:0000256" key="8">
    <source>
        <dbReference type="SAM" id="Phobius"/>
    </source>
</evidence>
<keyword evidence="6 8" id="KW-1133">Transmembrane helix</keyword>
<evidence type="ECO:0000256" key="6">
    <source>
        <dbReference type="ARBA" id="ARBA00022989"/>
    </source>
</evidence>
<dbReference type="PANTHER" id="PTHR13505">
    <property type="entry name" value="TRANSMEMBRANE PROTEIN 208"/>
    <property type="match status" value="1"/>
</dbReference>
<evidence type="ECO:0000256" key="3">
    <source>
        <dbReference type="ARBA" id="ARBA00015033"/>
    </source>
</evidence>
<comment type="subcellular location">
    <subcellularLocation>
        <location evidence="1">Endoplasmic reticulum membrane</location>
        <topology evidence="1">Multi-pass membrane protein</topology>
    </subcellularLocation>
</comment>
<protein>
    <recommendedName>
        <fullName evidence="3">Transmembrane protein 208</fullName>
    </recommendedName>
</protein>
<sequence length="118" mass="13437">MVFIANGIYLTVTCVTSDTFSVQMIILFLFAAAAYIGSFQFMAYMARPKYADSGQLLDSGVDLNMEGGIADDNLRKKVWILLKLLLKFPADFQAMLLLFILQQSWHKLRRNPPHVQFL</sequence>